<reference evidence="2 4" key="1">
    <citation type="submission" date="2019-03" db="EMBL/GenBank/DDBJ databases">
        <title>Genomic Encyclopedia of Type Strains, Phase IV (KMG-IV): sequencing the most valuable type-strain genomes for metagenomic binning, comparative biology and taxonomic classification.</title>
        <authorList>
            <person name="Goeker M."/>
        </authorList>
    </citation>
    <scope>NUCLEOTIDE SEQUENCE [LARGE SCALE GENOMIC DNA]</scope>
    <source>
        <strain evidence="2 4">DSM 12034</strain>
    </source>
</reference>
<dbReference type="Proteomes" id="UP000315577">
    <property type="component" value="Unassembled WGS sequence"/>
</dbReference>
<dbReference type="GO" id="GO:0003824">
    <property type="term" value="F:catalytic activity"/>
    <property type="evidence" value="ECO:0007669"/>
    <property type="project" value="InterPro"/>
</dbReference>
<evidence type="ECO:0000313" key="5">
    <source>
        <dbReference type="Proteomes" id="UP000315577"/>
    </source>
</evidence>
<sequence>MTTSEPLPLTLEEIWIYPVKSCAGIRLHSVELLPEGLEWDRTWMVVDARGEFVSQRELPRMALIQPRLRMGQLELRAPGMLTLHLALEAAEAPCRVRVWDDELPAYDMGDVAAQWFTDFLGPDCPPGMGPLRLVRFDPEVRRLSPLAWTGGVEAPTTFSDGYALLVLSRAALDGLNARLQALGQPPVDARRLRPNLVLGGVGPHAEDGLRALTLKADGAPPDAPTVQLELVKPCARCTIPDVDPQQGVRDDRVSPVLRTYRADERLKGAITFGMNAIVRGGAGQMLHEGMGGWGSTQATW</sequence>
<reference evidence="3 5" key="2">
    <citation type="submission" date="2019-07" db="EMBL/GenBank/DDBJ databases">
        <title>Tepidimonas ignava SPS-1037 draft genome.</title>
        <authorList>
            <person name="Da Costa M.S."/>
            <person name="Froufe H.J.C."/>
            <person name="Egas C."/>
            <person name="Albuquerque L."/>
        </authorList>
    </citation>
    <scope>NUCLEOTIDE SEQUENCE [LARGE SCALE GENOMIC DNA]</scope>
    <source>
        <strain evidence="3 5">SPS-1037</strain>
    </source>
</reference>
<dbReference type="InterPro" id="IPR005302">
    <property type="entry name" value="MoCF_Sase_C"/>
</dbReference>
<comment type="caution">
    <text evidence="2">The sequence shown here is derived from an EMBL/GenBank/DDBJ whole genome shotgun (WGS) entry which is preliminary data.</text>
</comment>
<protein>
    <recommendedName>
        <fullName evidence="1">MOSC domain-containing protein</fullName>
    </recommendedName>
</protein>
<evidence type="ECO:0000259" key="1">
    <source>
        <dbReference type="PROSITE" id="PS51340"/>
    </source>
</evidence>
<dbReference type="OrthoDB" id="581532at2"/>
<evidence type="ECO:0000313" key="3">
    <source>
        <dbReference type="EMBL" id="TSE22291.1"/>
    </source>
</evidence>
<accession>A0A4V2UVT8</accession>
<dbReference type="AlphaFoldDB" id="A0A4V2UVT8"/>
<organism evidence="2 4">
    <name type="scientific">Tepidimonas ignava</name>
    <dbReference type="NCBI Taxonomy" id="114249"/>
    <lineage>
        <taxon>Bacteria</taxon>
        <taxon>Pseudomonadati</taxon>
        <taxon>Pseudomonadota</taxon>
        <taxon>Betaproteobacteria</taxon>
        <taxon>Burkholderiales</taxon>
        <taxon>Tepidimonas</taxon>
    </lineage>
</organism>
<dbReference type="SUPFAM" id="SSF50800">
    <property type="entry name" value="PK beta-barrel domain-like"/>
    <property type="match status" value="1"/>
</dbReference>
<dbReference type="PANTHER" id="PTHR14237:SF19">
    <property type="entry name" value="MITOCHONDRIAL AMIDOXIME REDUCING COMPONENT 1"/>
    <property type="match status" value="1"/>
</dbReference>
<dbReference type="RefSeq" id="WP_132962951.1">
    <property type="nucleotide sequence ID" value="NZ_SMAH01000011.1"/>
</dbReference>
<evidence type="ECO:0000313" key="4">
    <source>
        <dbReference type="Proteomes" id="UP000295536"/>
    </source>
</evidence>
<dbReference type="GO" id="GO:0030151">
    <property type="term" value="F:molybdenum ion binding"/>
    <property type="evidence" value="ECO:0007669"/>
    <property type="project" value="InterPro"/>
</dbReference>
<dbReference type="GO" id="GO:0030170">
    <property type="term" value="F:pyridoxal phosphate binding"/>
    <property type="evidence" value="ECO:0007669"/>
    <property type="project" value="InterPro"/>
</dbReference>
<dbReference type="Pfam" id="PF03473">
    <property type="entry name" value="MOSC"/>
    <property type="match status" value="1"/>
</dbReference>
<dbReference type="InterPro" id="IPR011037">
    <property type="entry name" value="Pyrv_Knase-like_insert_dom_sf"/>
</dbReference>
<dbReference type="SUPFAM" id="SSF141673">
    <property type="entry name" value="MOSC N-terminal domain-like"/>
    <property type="match status" value="1"/>
</dbReference>
<dbReference type="PROSITE" id="PS51340">
    <property type="entry name" value="MOSC"/>
    <property type="match status" value="1"/>
</dbReference>
<feature type="domain" description="MOSC" evidence="1">
    <location>
        <begin position="131"/>
        <end position="295"/>
    </location>
</feature>
<gene>
    <name evidence="2" type="ORF">EDC36_11118</name>
    <name evidence="3" type="ORF">Tigna_01120</name>
</gene>
<dbReference type="EMBL" id="VJNC01000006">
    <property type="protein sequence ID" value="TSE22291.1"/>
    <property type="molecule type" value="Genomic_DNA"/>
</dbReference>
<name>A0A4V2UVT8_9BURK</name>
<dbReference type="EMBL" id="SMAH01000011">
    <property type="protein sequence ID" value="TCS97057.1"/>
    <property type="molecule type" value="Genomic_DNA"/>
</dbReference>
<dbReference type="Pfam" id="PF03476">
    <property type="entry name" value="MOSC_N"/>
    <property type="match status" value="1"/>
</dbReference>
<dbReference type="Proteomes" id="UP000295536">
    <property type="component" value="Unassembled WGS sequence"/>
</dbReference>
<evidence type="ECO:0000313" key="2">
    <source>
        <dbReference type="EMBL" id="TCS97057.1"/>
    </source>
</evidence>
<dbReference type="PANTHER" id="PTHR14237">
    <property type="entry name" value="MOLYBDOPTERIN COFACTOR SULFURASE MOSC"/>
    <property type="match status" value="1"/>
</dbReference>
<dbReference type="InterPro" id="IPR005303">
    <property type="entry name" value="MOCOS_middle"/>
</dbReference>
<proteinExistence type="predicted"/>
<keyword evidence="5" id="KW-1185">Reference proteome</keyword>